<dbReference type="SMART" id="SM00338">
    <property type="entry name" value="BRLZ"/>
    <property type="match status" value="1"/>
</dbReference>
<organism evidence="10">
    <name type="scientific">Phallusia mammillata</name>
    <dbReference type="NCBI Taxonomy" id="59560"/>
    <lineage>
        <taxon>Eukaryota</taxon>
        <taxon>Metazoa</taxon>
        <taxon>Chordata</taxon>
        <taxon>Tunicata</taxon>
        <taxon>Ascidiacea</taxon>
        <taxon>Phlebobranchia</taxon>
        <taxon>Ascidiidae</taxon>
        <taxon>Phallusia</taxon>
    </lineage>
</organism>
<dbReference type="PANTHER" id="PTHR23334:SF69">
    <property type="entry name" value="CCAAT_ENHANCER-BINDING PROTEIN GAMMA"/>
    <property type="match status" value="1"/>
</dbReference>
<protein>
    <submittedName>
        <fullName evidence="10">C/EBPbeta/delta/epsilon CCAAT enhancer binding protein beta/delta/epsilon homolog</fullName>
    </submittedName>
</protein>
<dbReference type="GO" id="GO:0006351">
    <property type="term" value="P:DNA-templated transcription"/>
    <property type="evidence" value="ECO:0007669"/>
    <property type="project" value="InterPro"/>
</dbReference>
<dbReference type="GO" id="GO:0000981">
    <property type="term" value="F:DNA-binding transcription factor activity, RNA polymerase II-specific"/>
    <property type="evidence" value="ECO:0007669"/>
    <property type="project" value="TreeGrafter"/>
</dbReference>
<dbReference type="PANTHER" id="PTHR23334">
    <property type="entry name" value="CCAAT/ENHANCER BINDING PROTEIN"/>
    <property type="match status" value="1"/>
</dbReference>
<dbReference type="InterPro" id="IPR004827">
    <property type="entry name" value="bZIP"/>
</dbReference>
<feature type="region of interest" description="Disordered" evidence="8">
    <location>
        <begin position="131"/>
        <end position="167"/>
    </location>
</feature>
<dbReference type="GO" id="GO:0000978">
    <property type="term" value="F:RNA polymerase II cis-regulatory region sequence-specific DNA binding"/>
    <property type="evidence" value="ECO:0007669"/>
    <property type="project" value="TreeGrafter"/>
</dbReference>
<feature type="domain" description="BZIP" evidence="9">
    <location>
        <begin position="65"/>
        <end position="128"/>
    </location>
</feature>
<evidence type="ECO:0000259" key="9">
    <source>
        <dbReference type="PROSITE" id="PS50217"/>
    </source>
</evidence>
<dbReference type="Pfam" id="PF07716">
    <property type="entry name" value="bZIP_2"/>
    <property type="match status" value="1"/>
</dbReference>
<accession>A0A6F9D8S9</accession>
<dbReference type="AlphaFoldDB" id="A0A6F9D8S9"/>
<evidence type="ECO:0000256" key="2">
    <source>
        <dbReference type="ARBA" id="ARBA00006951"/>
    </source>
</evidence>
<reference evidence="10" key="1">
    <citation type="submission" date="2020-04" db="EMBL/GenBank/DDBJ databases">
        <authorList>
            <person name="Neveu A P."/>
        </authorList>
    </citation>
    <scope>NUCLEOTIDE SEQUENCE</scope>
    <source>
        <tissue evidence="10">Whole embryo</tissue>
    </source>
</reference>
<evidence type="ECO:0000256" key="5">
    <source>
        <dbReference type="ARBA" id="ARBA00023163"/>
    </source>
</evidence>
<feature type="region of interest" description="Disordered" evidence="8">
    <location>
        <begin position="29"/>
        <end position="55"/>
    </location>
</feature>
<dbReference type="GO" id="GO:0005634">
    <property type="term" value="C:nucleus"/>
    <property type="evidence" value="ECO:0007669"/>
    <property type="project" value="UniProtKB-SubCell"/>
</dbReference>
<name>A0A6F9D8S9_9ASCI</name>
<evidence type="ECO:0000256" key="8">
    <source>
        <dbReference type="SAM" id="MobiDB-lite"/>
    </source>
</evidence>
<dbReference type="InterPro" id="IPR046347">
    <property type="entry name" value="bZIP_sf"/>
</dbReference>
<keyword evidence="5" id="KW-0804">Transcription</keyword>
<keyword evidence="7" id="KW-0175">Coiled coil</keyword>
<comment type="subcellular location">
    <subcellularLocation>
        <location evidence="1">Nucleus</location>
    </subcellularLocation>
</comment>
<dbReference type="PROSITE" id="PS50217">
    <property type="entry name" value="BZIP"/>
    <property type="match status" value="1"/>
</dbReference>
<proteinExistence type="evidence at transcript level"/>
<evidence type="ECO:0000256" key="1">
    <source>
        <dbReference type="ARBA" id="ARBA00004123"/>
    </source>
</evidence>
<gene>
    <name evidence="10" type="primary">Cebpg</name>
</gene>
<keyword evidence="4" id="KW-0238">DNA-binding</keyword>
<keyword evidence="3" id="KW-0805">Transcription regulation</keyword>
<dbReference type="Gene3D" id="1.20.5.170">
    <property type="match status" value="1"/>
</dbReference>
<feature type="compositionally biased region" description="Polar residues" evidence="8">
    <location>
        <begin position="155"/>
        <end position="167"/>
    </location>
</feature>
<evidence type="ECO:0000256" key="6">
    <source>
        <dbReference type="ARBA" id="ARBA00023242"/>
    </source>
</evidence>
<sequence length="167" mass="18912">MDQNYNNNQNFFAGTSDQFSNNINLTVPFNEPEFKTPQDICPNPGGGKATPPSKEKIKAKACEQSEEYVTRRKRNNVAVKKSREKTKEKSMTTIENIERLKVENVDLEEKVEVLSQELTTLRKIFMDHAKGFSGGEEVPDLKQLEQLLGHKLTEGPTTSKTNNNESH</sequence>
<evidence type="ECO:0000256" key="4">
    <source>
        <dbReference type="ARBA" id="ARBA00023125"/>
    </source>
</evidence>
<dbReference type="SUPFAM" id="SSF57959">
    <property type="entry name" value="Leucine zipper domain"/>
    <property type="match status" value="1"/>
</dbReference>
<comment type="similarity">
    <text evidence="2">Belongs to the bZIP family. C/EBP subfamily.</text>
</comment>
<evidence type="ECO:0000256" key="7">
    <source>
        <dbReference type="SAM" id="Coils"/>
    </source>
</evidence>
<keyword evidence="6" id="KW-0539">Nucleus</keyword>
<dbReference type="EMBL" id="LR783809">
    <property type="protein sequence ID" value="CAB3229612.1"/>
    <property type="molecule type" value="mRNA"/>
</dbReference>
<dbReference type="InterPro" id="IPR031106">
    <property type="entry name" value="C/EBP"/>
</dbReference>
<feature type="coiled-coil region" evidence="7">
    <location>
        <begin position="90"/>
        <end position="124"/>
    </location>
</feature>
<evidence type="ECO:0000313" key="10">
    <source>
        <dbReference type="EMBL" id="CAB3229612.1"/>
    </source>
</evidence>
<evidence type="ECO:0000256" key="3">
    <source>
        <dbReference type="ARBA" id="ARBA00023015"/>
    </source>
</evidence>